<proteinExistence type="predicted"/>
<sequence>MSSRIGALVASCISLRPTDSLAHMTSFAWVRYIPRHPSLFTHLHFIPANHIYPASIRTPAFLTDTLAIFHVQRGQTISQPCTHDVLGYASVRGLPRITVVIFVGARCGNMRGVWRLRISLFSCWMLGLDYRDRDKPARTHYPSRRLES</sequence>
<evidence type="ECO:0000313" key="1">
    <source>
        <dbReference type="EMBL" id="KAF2110642.1"/>
    </source>
</evidence>
<dbReference type="Proteomes" id="UP000799770">
    <property type="component" value="Unassembled WGS sequence"/>
</dbReference>
<reference evidence="1" key="1">
    <citation type="journal article" date="2020" name="Stud. Mycol.">
        <title>101 Dothideomycetes genomes: a test case for predicting lifestyles and emergence of pathogens.</title>
        <authorList>
            <person name="Haridas S."/>
            <person name="Albert R."/>
            <person name="Binder M."/>
            <person name="Bloem J."/>
            <person name="Labutti K."/>
            <person name="Salamov A."/>
            <person name="Andreopoulos B."/>
            <person name="Baker S."/>
            <person name="Barry K."/>
            <person name="Bills G."/>
            <person name="Bluhm B."/>
            <person name="Cannon C."/>
            <person name="Castanera R."/>
            <person name="Culley D."/>
            <person name="Daum C."/>
            <person name="Ezra D."/>
            <person name="Gonzalez J."/>
            <person name="Henrissat B."/>
            <person name="Kuo A."/>
            <person name="Liang C."/>
            <person name="Lipzen A."/>
            <person name="Lutzoni F."/>
            <person name="Magnuson J."/>
            <person name="Mondo S."/>
            <person name="Nolan M."/>
            <person name="Ohm R."/>
            <person name="Pangilinan J."/>
            <person name="Park H.-J."/>
            <person name="Ramirez L."/>
            <person name="Alfaro M."/>
            <person name="Sun H."/>
            <person name="Tritt A."/>
            <person name="Yoshinaga Y."/>
            <person name="Zwiers L.-H."/>
            <person name="Turgeon B."/>
            <person name="Goodwin S."/>
            <person name="Spatafora J."/>
            <person name="Crous P."/>
            <person name="Grigoriev I."/>
        </authorList>
    </citation>
    <scope>NUCLEOTIDE SEQUENCE</scope>
    <source>
        <strain evidence="1">CBS 627.86</strain>
    </source>
</reference>
<dbReference type="AlphaFoldDB" id="A0A6A5YU28"/>
<keyword evidence="2" id="KW-1185">Reference proteome</keyword>
<name>A0A6A5YU28_9PLEO</name>
<protein>
    <submittedName>
        <fullName evidence="1">Uncharacterized protein</fullName>
    </submittedName>
</protein>
<organism evidence="1 2">
    <name type="scientific">Lophiotrema nucula</name>
    <dbReference type="NCBI Taxonomy" id="690887"/>
    <lineage>
        <taxon>Eukaryota</taxon>
        <taxon>Fungi</taxon>
        <taxon>Dikarya</taxon>
        <taxon>Ascomycota</taxon>
        <taxon>Pezizomycotina</taxon>
        <taxon>Dothideomycetes</taxon>
        <taxon>Pleosporomycetidae</taxon>
        <taxon>Pleosporales</taxon>
        <taxon>Lophiotremataceae</taxon>
        <taxon>Lophiotrema</taxon>
    </lineage>
</organism>
<evidence type="ECO:0000313" key="2">
    <source>
        <dbReference type="Proteomes" id="UP000799770"/>
    </source>
</evidence>
<gene>
    <name evidence="1" type="ORF">BDV96DRAFT_196551</name>
</gene>
<dbReference type="EMBL" id="ML977337">
    <property type="protein sequence ID" value="KAF2110642.1"/>
    <property type="molecule type" value="Genomic_DNA"/>
</dbReference>
<accession>A0A6A5YU28</accession>